<feature type="transmembrane region" description="Helical" evidence="1">
    <location>
        <begin position="360"/>
        <end position="381"/>
    </location>
</feature>
<keyword evidence="1" id="KW-1133">Transmembrane helix</keyword>
<accession>A0A0D2HQB7</accession>
<feature type="transmembrane region" description="Helical" evidence="1">
    <location>
        <begin position="30"/>
        <end position="56"/>
    </location>
</feature>
<dbReference type="AlphaFoldDB" id="A0A0D2HQB7"/>
<feature type="transmembrane region" description="Helical" evidence="1">
    <location>
        <begin position="458"/>
        <end position="477"/>
    </location>
</feature>
<keyword evidence="1" id="KW-0472">Membrane</keyword>
<gene>
    <name evidence="2" type="ORF">X474_17980</name>
</gene>
<feature type="transmembrane region" description="Helical" evidence="1">
    <location>
        <begin position="431"/>
        <end position="451"/>
    </location>
</feature>
<comment type="caution">
    <text evidence="2">The sequence shown here is derived from an EMBL/GenBank/DDBJ whole genome shotgun (WGS) entry which is preliminary data.</text>
</comment>
<feature type="transmembrane region" description="Helical" evidence="1">
    <location>
        <begin position="401"/>
        <end position="419"/>
    </location>
</feature>
<evidence type="ECO:0000313" key="2">
    <source>
        <dbReference type="EMBL" id="KIX12673.1"/>
    </source>
</evidence>
<feature type="transmembrane region" description="Helical" evidence="1">
    <location>
        <begin position="497"/>
        <end position="517"/>
    </location>
</feature>
<organism evidence="2 3">
    <name type="scientific">Dethiosulfatarculus sandiegensis</name>
    <dbReference type="NCBI Taxonomy" id="1429043"/>
    <lineage>
        <taxon>Bacteria</taxon>
        <taxon>Pseudomonadati</taxon>
        <taxon>Thermodesulfobacteriota</taxon>
        <taxon>Desulfarculia</taxon>
        <taxon>Desulfarculales</taxon>
        <taxon>Desulfarculaceae</taxon>
        <taxon>Dethiosulfatarculus</taxon>
    </lineage>
</organism>
<keyword evidence="1" id="KW-0812">Transmembrane</keyword>
<protein>
    <recommendedName>
        <fullName evidence="4">Peptidase</fullName>
    </recommendedName>
</protein>
<dbReference type="PATRIC" id="fig|1429043.3.peg.3804"/>
<reference evidence="2 3" key="1">
    <citation type="submission" date="2013-11" db="EMBL/GenBank/DDBJ databases">
        <title>Metagenomic analysis of a methanogenic consortium involved in long chain n-alkane degradation.</title>
        <authorList>
            <person name="Davidova I.A."/>
            <person name="Callaghan A.V."/>
            <person name="Wawrik B."/>
            <person name="Pruitt S."/>
            <person name="Marks C."/>
            <person name="Duncan K.E."/>
            <person name="Suflita J.M."/>
        </authorList>
    </citation>
    <scope>NUCLEOTIDE SEQUENCE [LARGE SCALE GENOMIC DNA]</scope>
    <source>
        <strain evidence="2 3">SPR</strain>
    </source>
</reference>
<evidence type="ECO:0008006" key="4">
    <source>
        <dbReference type="Google" id="ProtNLM"/>
    </source>
</evidence>
<sequence>MYAWIKAKNMKNTHKANSHVYKQRLYRGHVAMGIICSLLLYNSLFFGLYAIFMPYIRVWEKPSRHFPTMEITEINYEPMLEEALSDPNLSGEEILLDLPGAGEDPALQISQRHSPKIVFNPITQKRIKDEGGSSNLAMFLNGMHYGRPLKKLGTTIFGLVAAGVLFLIIGGLILISVLDFKGSKKSNRNIFSFWHRKLLLWGSAPLLIIVLCATVMGLSFVGSGPLVYLTTHGEKTNIRPLILPVLFPKDKPIPKLNEPVPMLPLKELIKKAQKVNSNINFQKLTLINWGDKSAKIKLEGYNPYVPFLNGVSNKPSIVLNGYDGNLIKQSKVMDRPWGVLLTDSVYFLHLLFGVDIFTRSLVFLLMLGCCTGIALGVMLWLEKKKKYFGKNIPFYHWVSKLSLAFMIGVIPATGILLNLQWLLPFDMKDRLIWQQGLFFDFWIAAFAWSFYRIHSKIAAMELLTLGGFLYFIVPVIYCIQNRSTPMEMIHNDMLTIFIVNLAFATLGVIFLRVAYVLSKTISQTKTLTFGR</sequence>
<keyword evidence="3" id="KW-1185">Reference proteome</keyword>
<dbReference type="Pfam" id="PF03929">
    <property type="entry name" value="PepSY_TM"/>
    <property type="match status" value="1"/>
</dbReference>
<evidence type="ECO:0000313" key="3">
    <source>
        <dbReference type="Proteomes" id="UP000032233"/>
    </source>
</evidence>
<dbReference type="PANTHER" id="PTHR34219:SF3">
    <property type="entry name" value="BLL7967 PROTEIN"/>
    <property type="match status" value="1"/>
</dbReference>
<name>A0A0D2HQB7_9BACT</name>
<dbReference type="InterPro" id="IPR005625">
    <property type="entry name" value="PepSY-ass_TM"/>
</dbReference>
<dbReference type="PANTHER" id="PTHR34219">
    <property type="entry name" value="IRON-REGULATED INNER MEMBRANE PROTEIN-RELATED"/>
    <property type="match status" value="1"/>
</dbReference>
<dbReference type="Proteomes" id="UP000032233">
    <property type="component" value="Unassembled WGS sequence"/>
</dbReference>
<dbReference type="STRING" id="1429043.X474_17980"/>
<dbReference type="EMBL" id="AZAC01000027">
    <property type="protein sequence ID" value="KIX12673.1"/>
    <property type="molecule type" value="Genomic_DNA"/>
</dbReference>
<dbReference type="InParanoid" id="A0A0D2HQB7"/>
<feature type="transmembrane region" description="Helical" evidence="1">
    <location>
        <begin position="156"/>
        <end position="178"/>
    </location>
</feature>
<feature type="transmembrane region" description="Helical" evidence="1">
    <location>
        <begin position="198"/>
        <end position="229"/>
    </location>
</feature>
<evidence type="ECO:0000256" key="1">
    <source>
        <dbReference type="SAM" id="Phobius"/>
    </source>
</evidence>
<proteinExistence type="predicted"/>